<name>A0A8H3A5B7_9AGAM</name>
<proteinExistence type="predicted"/>
<dbReference type="EMBL" id="CAJMWV010000595">
    <property type="protein sequence ID" value="CAE6406188.1"/>
    <property type="molecule type" value="Genomic_DNA"/>
</dbReference>
<sequence length="145" mass="16464">MLEIGWQISEYPKPRLVFRYCTKAEFNAESSLRISRDDFVIYGPPITEKNFTFSRLTRLITTHGLLTCLVAKVTPKAKCEEYFSTWILTLLSALLRNEHIDSSAIPKLAARISRIWKRDEDGKASILGLLNPEPANFSSSIATEL</sequence>
<evidence type="ECO:0000313" key="2">
    <source>
        <dbReference type="Proteomes" id="UP000663831"/>
    </source>
</evidence>
<protein>
    <submittedName>
        <fullName evidence="1">Uncharacterized protein</fullName>
    </submittedName>
</protein>
<gene>
    <name evidence="1" type="ORF">RDB_LOCUS18240</name>
</gene>
<organism evidence="1 2">
    <name type="scientific">Rhizoctonia solani</name>
    <dbReference type="NCBI Taxonomy" id="456999"/>
    <lineage>
        <taxon>Eukaryota</taxon>
        <taxon>Fungi</taxon>
        <taxon>Dikarya</taxon>
        <taxon>Basidiomycota</taxon>
        <taxon>Agaricomycotina</taxon>
        <taxon>Agaricomycetes</taxon>
        <taxon>Cantharellales</taxon>
        <taxon>Ceratobasidiaceae</taxon>
        <taxon>Rhizoctonia</taxon>
    </lineage>
</organism>
<accession>A0A8H3A5B7</accession>
<reference evidence="1" key="1">
    <citation type="submission" date="2021-01" db="EMBL/GenBank/DDBJ databases">
        <authorList>
            <person name="Kaushik A."/>
        </authorList>
    </citation>
    <scope>NUCLEOTIDE SEQUENCE</scope>
    <source>
        <strain evidence="1">AG3-1AP</strain>
    </source>
</reference>
<dbReference type="Proteomes" id="UP000663831">
    <property type="component" value="Unassembled WGS sequence"/>
</dbReference>
<dbReference type="AlphaFoldDB" id="A0A8H3A5B7"/>
<evidence type="ECO:0000313" key="1">
    <source>
        <dbReference type="EMBL" id="CAE6406188.1"/>
    </source>
</evidence>
<comment type="caution">
    <text evidence="1">The sequence shown here is derived from an EMBL/GenBank/DDBJ whole genome shotgun (WGS) entry which is preliminary data.</text>
</comment>